<dbReference type="Proteomes" id="UP000231092">
    <property type="component" value="Unassembled WGS sequence"/>
</dbReference>
<organism evidence="1 2">
    <name type="scientific">[Clostridium] celerecrescens 18A</name>
    <dbReference type="NCBI Taxonomy" id="1286362"/>
    <lineage>
        <taxon>Bacteria</taxon>
        <taxon>Bacillati</taxon>
        <taxon>Bacillota</taxon>
        <taxon>Clostridia</taxon>
        <taxon>Lachnospirales</taxon>
        <taxon>Lachnospiraceae</taxon>
        <taxon>Lacrimispora</taxon>
    </lineage>
</organism>
<comment type="caution">
    <text evidence="1">The sequence shown here is derived from an EMBL/GenBank/DDBJ whole genome shotgun (WGS) entry which is preliminary data.</text>
</comment>
<protein>
    <submittedName>
        <fullName evidence="1">Uncharacterized protein</fullName>
    </submittedName>
</protein>
<dbReference type="RefSeq" id="WP_100303408.1">
    <property type="nucleotide sequence ID" value="NZ_PGET01000001.1"/>
</dbReference>
<proteinExistence type="predicted"/>
<name>A0A2M8YZQ2_9FIRM</name>
<sequence>MSISASLSITLANRCNQSLSSIKIINSLLNNGWYLEKNNKIYYLPLGDDDDFDWQENQINKDAFAEIVEQKEQAGEIIGVGLTWGNTDIGVILLIYTNYQLSFGLTINRKKLQSNITDFNWYLEKILPCLETDFMTVSNFSFSQD</sequence>
<dbReference type="OrthoDB" id="2601807at2"/>
<gene>
    <name evidence="1" type="ORF">H171_0111</name>
</gene>
<dbReference type="AlphaFoldDB" id="A0A2M8YZQ2"/>
<dbReference type="EMBL" id="PGET01000001">
    <property type="protein sequence ID" value="PJJ26673.1"/>
    <property type="molecule type" value="Genomic_DNA"/>
</dbReference>
<evidence type="ECO:0000313" key="2">
    <source>
        <dbReference type="Proteomes" id="UP000231092"/>
    </source>
</evidence>
<accession>A0A2M8YZQ2</accession>
<reference evidence="1 2" key="1">
    <citation type="submission" date="2017-11" db="EMBL/GenBank/DDBJ databases">
        <title>Understudied soil microbes with underappreciated capabilities: Untangling the Clostridium saccharolyticum group.</title>
        <authorList>
            <person name="Leschine S."/>
        </authorList>
    </citation>
    <scope>NUCLEOTIDE SEQUENCE [LARGE SCALE GENOMIC DNA]</scope>
    <source>
        <strain evidence="1 2">18A</strain>
    </source>
</reference>
<evidence type="ECO:0000313" key="1">
    <source>
        <dbReference type="EMBL" id="PJJ26673.1"/>
    </source>
</evidence>